<gene>
    <name evidence="3" type="primary">LOC108074847</name>
</gene>
<organism evidence="2 3">
    <name type="scientific">Drosophila kikkawai</name>
    <name type="common">Fruit fly</name>
    <dbReference type="NCBI Taxonomy" id="30033"/>
    <lineage>
        <taxon>Eukaryota</taxon>
        <taxon>Metazoa</taxon>
        <taxon>Ecdysozoa</taxon>
        <taxon>Arthropoda</taxon>
        <taxon>Hexapoda</taxon>
        <taxon>Insecta</taxon>
        <taxon>Pterygota</taxon>
        <taxon>Neoptera</taxon>
        <taxon>Endopterygota</taxon>
        <taxon>Diptera</taxon>
        <taxon>Brachycera</taxon>
        <taxon>Muscomorpha</taxon>
        <taxon>Ephydroidea</taxon>
        <taxon>Drosophilidae</taxon>
        <taxon>Drosophila</taxon>
        <taxon>Sophophora</taxon>
    </lineage>
</organism>
<keyword evidence="2" id="KW-1185">Reference proteome</keyword>
<sequence>MKSFKESSHLKGSQISLGVLRGPKMQPKIYTLPEYIEKINSLFPLPPKPDEMCYDEFIKLLLSPYVLEKKVEVHSSLDKVKSSSSEVDSETAFRAKMYKTNVAPRSRGTEGRSTVRASILTEKQRDSALLMKEKFQVRFGNLISDFRNVCIIYQLLQLQEILNVMREFPPAGTNPNDTIFVWSYKNNLKRFEQQMTTVYVDILEKNKSDATLDDLKFYVDLGELINLVQALLNDIVEDRDICEENAFMDLLRDTQVDIDKVIGVPYETIMAQHDALREENSKKKIIGIQNPQLVAKQRSLKKERNQIDYLSPIETRYKVNWAYDNVEQGQHKDFLRCKVLTDELEKLAELKAKDEKVWMSCQVKYVTLIEQYKTRINTVQETFDEDMEAAENMLQATTNRVTKCKEDLKAQMDMVEMFHRKIKEVRDKIAMEEERERARLSAARPSKRPSRVLARQKAEAKEAKKQEKLNLIKAKKEAKAQAKALAKQEALERAKEEANDED</sequence>
<dbReference type="GeneID" id="108074847"/>
<feature type="compositionally biased region" description="Basic and acidic residues" evidence="1">
    <location>
        <begin position="456"/>
        <end position="466"/>
    </location>
</feature>
<reference evidence="2" key="1">
    <citation type="submission" date="2025-05" db="UniProtKB">
        <authorList>
            <consortium name="RefSeq"/>
        </authorList>
    </citation>
    <scope>NUCLEOTIDE SEQUENCE [LARGE SCALE GENOMIC DNA]</scope>
    <source>
        <strain evidence="2">14028-0561.14</strain>
    </source>
</reference>
<proteinExistence type="predicted"/>
<dbReference type="OMA" id="CHLEYVT"/>
<protein>
    <submittedName>
        <fullName evidence="3">Reticulocyte-binding protein homolog 2a</fullName>
    </submittedName>
</protein>
<dbReference type="Proteomes" id="UP001652661">
    <property type="component" value="Chromosome 2L"/>
</dbReference>
<dbReference type="OrthoDB" id="7835607at2759"/>
<evidence type="ECO:0000256" key="1">
    <source>
        <dbReference type="SAM" id="MobiDB-lite"/>
    </source>
</evidence>
<evidence type="ECO:0000313" key="2">
    <source>
        <dbReference type="Proteomes" id="UP001652661"/>
    </source>
</evidence>
<reference evidence="3" key="2">
    <citation type="submission" date="2025-08" db="UniProtKB">
        <authorList>
            <consortium name="RefSeq"/>
        </authorList>
    </citation>
    <scope>IDENTIFICATION</scope>
    <source>
        <strain evidence="3">14028-0561.14</strain>
        <tissue evidence="3">Whole fly</tissue>
    </source>
</reference>
<dbReference type="RefSeq" id="XP_017022544.1">
    <property type="nucleotide sequence ID" value="XM_017167055.3"/>
</dbReference>
<evidence type="ECO:0000313" key="3">
    <source>
        <dbReference type="RefSeq" id="XP_017022544.1"/>
    </source>
</evidence>
<accession>A0A6P4IFW2</accession>
<name>A0A6P4IFW2_DROKI</name>
<dbReference type="AlphaFoldDB" id="A0A6P4IFW2"/>
<feature type="region of interest" description="Disordered" evidence="1">
    <location>
        <begin position="436"/>
        <end position="466"/>
    </location>
</feature>